<dbReference type="InterPro" id="IPR013766">
    <property type="entry name" value="Thioredoxin_domain"/>
</dbReference>
<evidence type="ECO:0000313" key="5">
    <source>
        <dbReference type="Proteomes" id="UP000680805"/>
    </source>
</evidence>
<gene>
    <name evidence="4" type="ORF">KMZ68_08380</name>
</gene>
<protein>
    <submittedName>
        <fullName evidence="4">Thioredoxin family protein</fullName>
    </submittedName>
</protein>
<name>A0A975NSC4_9BRAD</name>
<dbReference type="PROSITE" id="PS51352">
    <property type="entry name" value="THIOREDOXIN_2"/>
    <property type="match status" value="1"/>
</dbReference>
<dbReference type="Gene3D" id="3.40.30.10">
    <property type="entry name" value="Glutaredoxin"/>
    <property type="match status" value="1"/>
</dbReference>
<dbReference type="RefSeq" id="WP_215615325.1">
    <property type="nucleotide sequence ID" value="NZ_CP076135.1"/>
</dbReference>
<dbReference type="PANTHER" id="PTHR10438:SF468">
    <property type="entry name" value="THIOREDOXIN-1-RELATED"/>
    <property type="match status" value="1"/>
</dbReference>
<reference evidence="4" key="1">
    <citation type="submission" date="2021-06" db="EMBL/GenBank/DDBJ databases">
        <title>Bradyrhizobium sp. S2-11-2 Genome sequencing.</title>
        <authorList>
            <person name="Jin L."/>
        </authorList>
    </citation>
    <scope>NUCLEOTIDE SEQUENCE</scope>
    <source>
        <strain evidence="4">S2-11-2</strain>
    </source>
</reference>
<feature type="signal peptide" evidence="2">
    <location>
        <begin position="1"/>
        <end position="24"/>
    </location>
</feature>
<dbReference type="InterPro" id="IPR036249">
    <property type="entry name" value="Thioredoxin-like_sf"/>
</dbReference>
<dbReference type="InterPro" id="IPR017937">
    <property type="entry name" value="Thioredoxin_CS"/>
</dbReference>
<dbReference type="EMBL" id="CP076135">
    <property type="protein sequence ID" value="QWG19826.1"/>
    <property type="molecule type" value="Genomic_DNA"/>
</dbReference>
<dbReference type="Proteomes" id="UP000680805">
    <property type="component" value="Chromosome"/>
</dbReference>
<dbReference type="Pfam" id="PF00085">
    <property type="entry name" value="Thioredoxin"/>
    <property type="match status" value="1"/>
</dbReference>
<dbReference type="PROSITE" id="PS00194">
    <property type="entry name" value="THIOREDOXIN_1"/>
    <property type="match status" value="1"/>
</dbReference>
<dbReference type="PANTHER" id="PTHR10438">
    <property type="entry name" value="THIOREDOXIN"/>
    <property type="match status" value="1"/>
</dbReference>
<feature type="chain" id="PRO_5038115478" evidence="2">
    <location>
        <begin position="25"/>
        <end position="126"/>
    </location>
</feature>
<organism evidence="4 5">
    <name type="scientific">Bradyrhizobium sediminis</name>
    <dbReference type="NCBI Taxonomy" id="2840469"/>
    <lineage>
        <taxon>Bacteria</taxon>
        <taxon>Pseudomonadati</taxon>
        <taxon>Pseudomonadota</taxon>
        <taxon>Alphaproteobacteria</taxon>
        <taxon>Hyphomicrobiales</taxon>
        <taxon>Nitrobacteraceae</taxon>
        <taxon>Bradyrhizobium</taxon>
    </lineage>
</organism>
<proteinExistence type="predicted"/>
<feature type="domain" description="Thioredoxin" evidence="3">
    <location>
        <begin position="14"/>
        <end position="126"/>
    </location>
</feature>
<dbReference type="InterPro" id="IPR050620">
    <property type="entry name" value="Thioredoxin_H-type-like"/>
</dbReference>
<keyword evidence="1" id="KW-0676">Redox-active center</keyword>
<dbReference type="KEGG" id="bsei:KMZ68_08380"/>
<dbReference type="SUPFAM" id="SSF52833">
    <property type="entry name" value="Thioredoxin-like"/>
    <property type="match status" value="1"/>
</dbReference>
<dbReference type="CDD" id="cd02947">
    <property type="entry name" value="TRX_family"/>
    <property type="match status" value="1"/>
</dbReference>
<sequence length="126" mass="13518">MLLKSLKTLIASAFLVGGALVAQAAQPFDTSAFQQAQAAGKSILVDVTAPWCPTCKQQRPIVQEIEKSTPNLVVYEVDFDNAKDVLKRFRVQNQSTLIVFKGANEVGRSAGDTNPASIRALVSKGL</sequence>
<evidence type="ECO:0000256" key="1">
    <source>
        <dbReference type="ARBA" id="ARBA00023284"/>
    </source>
</evidence>
<evidence type="ECO:0000313" key="4">
    <source>
        <dbReference type="EMBL" id="QWG19826.1"/>
    </source>
</evidence>
<evidence type="ECO:0000256" key="2">
    <source>
        <dbReference type="SAM" id="SignalP"/>
    </source>
</evidence>
<accession>A0A975NSC4</accession>
<keyword evidence="2" id="KW-0732">Signal</keyword>
<evidence type="ECO:0000259" key="3">
    <source>
        <dbReference type="PROSITE" id="PS51352"/>
    </source>
</evidence>
<dbReference type="AlphaFoldDB" id="A0A975NSC4"/>
<dbReference type="GO" id="GO:0015036">
    <property type="term" value="F:disulfide oxidoreductase activity"/>
    <property type="evidence" value="ECO:0007669"/>
    <property type="project" value="UniProtKB-ARBA"/>
</dbReference>